<name>A0A498C5F9_9GAMM</name>
<reference evidence="1 2" key="1">
    <citation type="submission" date="2018-10" db="EMBL/GenBank/DDBJ databases">
        <title>Genomic Encyclopedia of Type Strains, Phase IV (KMG-IV): sequencing the most valuable type-strain genomes for metagenomic binning, comparative biology and taxonomic classification.</title>
        <authorList>
            <person name="Goeker M."/>
        </authorList>
    </citation>
    <scope>NUCLEOTIDE SEQUENCE [LARGE SCALE GENOMIC DNA]</scope>
    <source>
        <strain evidence="1 2">DSM 12769</strain>
    </source>
</reference>
<dbReference type="RefSeq" id="WP_121440999.1">
    <property type="nucleotide sequence ID" value="NZ_RCDA01000001.1"/>
</dbReference>
<dbReference type="AlphaFoldDB" id="A0A498C5F9"/>
<dbReference type="Pfam" id="PF06073">
    <property type="entry name" value="DUF934"/>
    <property type="match status" value="1"/>
</dbReference>
<gene>
    <name evidence="1" type="ORF">DFR31_0414</name>
</gene>
<dbReference type="InterPro" id="IPR008318">
    <property type="entry name" value="UCP030820"/>
</dbReference>
<keyword evidence="2" id="KW-1185">Reference proteome</keyword>
<proteinExistence type="predicted"/>
<accession>A0A498C5F9</accession>
<protein>
    <submittedName>
        <fullName evidence="1">Uncharacterized protein (DUF934 family)</fullName>
    </submittedName>
</protein>
<dbReference type="Proteomes" id="UP000275461">
    <property type="component" value="Unassembled WGS sequence"/>
</dbReference>
<dbReference type="EMBL" id="RCDA01000001">
    <property type="protein sequence ID" value="RLK50513.1"/>
    <property type="molecule type" value="Genomic_DNA"/>
</dbReference>
<sequence>MLLLEEGRTAADNWQRLAAEGLANPLPAGNWLIPRQDWEAAGRPRPAKGARLALELEGDDDPEGLADLLPQLPLVAVRFPVATDGRGFSLLPWLRQLGYVGPVRATGDLRVDQLSALRRAGFASIELSDDVDLETAQRCLQRFGQLGTTPVRRAER</sequence>
<organism evidence="1 2">
    <name type="scientific">Alkalispirillum mobile</name>
    <dbReference type="NCBI Taxonomy" id="85925"/>
    <lineage>
        <taxon>Bacteria</taxon>
        <taxon>Pseudomonadati</taxon>
        <taxon>Pseudomonadota</taxon>
        <taxon>Gammaproteobacteria</taxon>
        <taxon>Chromatiales</taxon>
        <taxon>Ectothiorhodospiraceae</taxon>
        <taxon>Alkalispirillum</taxon>
    </lineage>
</organism>
<evidence type="ECO:0000313" key="1">
    <source>
        <dbReference type="EMBL" id="RLK50513.1"/>
    </source>
</evidence>
<comment type="caution">
    <text evidence="1">The sequence shown here is derived from an EMBL/GenBank/DDBJ whole genome shotgun (WGS) entry which is preliminary data.</text>
</comment>
<dbReference type="OrthoDB" id="9800421at2"/>
<evidence type="ECO:0000313" key="2">
    <source>
        <dbReference type="Proteomes" id="UP000275461"/>
    </source>
</evidence>